<dbReference type="InterPro" id="IPR002401">
    <property type="entry name" value="Cyt_P450_E_grp-I"/>
</dbReference>
<dbReference type="PRINTS" id="PR00463">
    <property type="entry name" value="EP450I"/>
</dbReference>
<keyword evidence="5 9" id="KW-0560">Oxidoreductase</keyword>
<dbReference type="EMBL" id="JAATIQ010000034">
    <property type="protein sequence ID" value="KAF4397070.1"/>
    <property type="molecule type" value="Genomic_DNA"/>
</dbReference>
<evidence type="ECO:0000256" key="5">
    <source>
        <dbReference type="ARBA" id="ARBA00023002"/>
    </source>
</evidence>
<keyword evidence="4 8" id="KW-0479">Metal-binding</keyword>
<dbReference type="GO" id="GO:0016705">
    <property type="term" value="F:oxidoreductase activity, acting on paired donors, with incorporation or reduction of molecular oxygen"/>
    <property type="evidence" value="ECO:0007669"/>
    <property type="project" value="InterPro"/>
</dbReference>
<evidence type="ECO:0000313" key="12">
    <source>
        <dbReference type="Proteomes" id="UP000583929"/>
    </source>
</evidence>
<dbReference type="PROSITE" id="PS00086">
    <property type="entry name" value="CYTOCHROME_P450"/>
    <property type="match status" value="1"/>
</dbReference>
<evidence type="ECO:0000256" key="2">
    <source>
        <dbReference type="ARBA" id="ARBA00010617"/>
    </source>
</evidence>
<comment type="similarity">
    <text evidence="2 9">Belongs to the cytochrome P450 family.</text>
</comment>
<evidence type="ECO:0000313" key="11">
    <source>
        <dbReference type="EMBL" id="KAF4397070.1"/>
    </source>
</evidence>
<evidence type="ECO:0000256" key="4">
    <source>
        <dbReference type="ARBA" id="ARBA00022723"/>
    </source>
</evidence>
<dbReference type="InterPro" id="IPR036396">
    <property type="entry name" value="Cyt_P450_sf"/>
</dbReference>
<keyword evidence="10" id="KW-0472">Membrane</keyword>
<dbReference type="Pfam" id="PF00067">
    <property type="entry name" value="p450"/>
    <property type="match status" value="1"/>
</dbReference>
<protein>
    <recommendedName>
        <fullName evidence="13">Cytochrome P450</fullName>
    </recommendedName>
</protein>
<keyword evidence="3 8" id="KW-0349">Heme</keyword>
<accession>A0A7J6HRY8</accession>
<dbReference type="Gene3D" id="1.10.630.10">
    <property type="entry name" value="Cytochrome P450"/>
    <property type="match status" value="1"/>
</dbReference>
<dbReference type="PANTHER" id="PTHR24296">
    <property type="entry name" value="CYTOCHROME P450"/>
    <property type="match status" value="1"/>
</dbReference>
<evidence type="ECO:0000256" key="9">
    <source>
        <dbReference type="RuleBase" id="RU000461"/>
    </source>
</evidence>
<evidence type="ECO:0000256" key="6">
    <source>
        <dbReference type="ARBA" id="ARBA00023004"/>
    </source>
</evidence>
<organism evidence="11 12">
    <name type="scientific">Cannabis sativa</name>
    <name type="common">Hemp</name>
    <name type="synonym">Marijuana</name>
    <dbReference type="NCBI Taxonomy" id="3483"/>
    <lineage>
        <taxon>Eukaryota</taxon>
        <taxon>Viridiplantae</taxon>
        <taxon>Streptophyta</taxon>
        <taxon>Embryophyta</taxon>
        <taxon>Tracheophyta</taxon>
        <taxon>Spermatophyta</taxon>
        <taxon>Magnoliopsida</taxon>
        <taxon>eudicotyledons</taxon>
        <taxon>Gunneridae</taxon>
        <taxon>Pentapetalae</taxon>
        <taxon>rosids</taxon>
        <taxon>fabids</taxon>
        <taxon>Rosales</taxon>
        <taxon>Cannabaceae</taxon>
        <taxon>Cannabis</taxon>
    </lineage>
</organism>
<comment type="cofactor">
    <cofactor evidence="1 8">
        <name>heme</name>
        <dbReference type="ChEBI" id="CHEBI:30413"/>
    </cofactor>
</comment>
<dbReference type="GO" id="GO:0005506">
    <property type="term" value="F:iron ion binding"/>
    <property type="evidence" value="ECO:0007669"/>
    <property type="project" value="InterPro"/>
</dbReference>
<evidence type="ECO:0000256" key="8">
    <source>
        <dbReference type="PIRSR" id="PIRSR602401-1"/>
    </source>
</evidence>
<gene>
    <name evidence="11" type="ORF">G4B88_008916</name>
</gene>
<sequence length="540" mass="61778">MSSSLISLFPSMEFSISLQLLLLSLSIIFIFFYYKPTTSKNINKTGTKIYTLFGVLPELMKNSHRFLEWATEKILSSPTNTVVLRLPGGLQGVMTANPSCVEHILKENFENYPKGDVFNTYFLDFFGGGLFTSDGEVWKVNRKVANHALNTKSYRNFMMDNVALELETKLVPLLETLSKTGEVFDFEHVLERFGFDNVFKVAFGFELGCLEGEGSVIGYEFLRAYEDATKISTLRCMYPSFWWKTKRFLNIGSEKRLKKAIITLQGFVDNIVQTRIKESEKSTKQNKDRTPDLLDRLMAMHDNEGNYYSAEFHRNMTIGVILAAQDTTVSALTWFFWLLATRPEIQTNILKELESIRARREPENRQKFAYTYEEIRDMQYLHAAISESMRLYPPAPTTSRSCSGDDVFPDGTFVEKGSVVIYNAYAMARMEKLWGENCCEFRPERWLGQDDISGGLVFKPENPYKYPIFNGGPRMCVGIDIGYIQMKYIAASLIERFEISLEDKERVPQILFLFTIGMKGGLPVTIQPRKTTTTNGVVAN</sequence>
<dbReference type="SUPFAM" id="SSF48264">
    <property type="entry name" value="Cytochrome P450"/>
    <property type="match status" value="1"/>
</dbReference>
<dbReference type="GO" id="GO:0004497">
    <property type="term" value="F:monooxygenase activity"/>
    <property type="evidence" value="ECO:0007669"/>
    <property type="project" value="UniProtKB-KW"/>
</dbReference>
<keyword evidence="7 9" id="KW-0503">Monooxygenase</keyword>
<dbReference type="InterPro" id="IPR017972">
    <property type="entry name" value="Cyt_P450_CS"/>
</dbReference>
<dbReference type="GO" id="GO:0006629">
    <property type="term" value="P:lipid metabolic process"/>
    <property type="evidence" value="ECO:0007669"/>
    <property type="project" value="UniProtKB-ARBA"/>
</dbReference>
<feature type="binding site" description="axial binding residue" evidence="8">
    <location>
        <position position="476"/>
    </location>
    <ligand>
        <name>heme</name>
        <dbReference type="ChEBI" id="CHEBI:30413"/>
    </ligand>
    <ligandPart>
        <name>Fe</name>
        <dbReference type="ChEBI" id="CHEBI:18248"/>
    </ligandPart>
</feature>
<evidence type="ECO:0000256" key="1">
    <source>
        <dbReference type="ARBA" id="ARBA00001971"/>
    </source>
</evidence>
<reference evidence="11 12" key="1">
    <citation type="journal article" date="2020" name="bioRxiv">
        <title>Sequence and annotation of 42 cannabis genomes reveals extensive copy number variation in cannabinoid synthesis and pathogen resistance genes.</title>
        <authorList>
            <person name="Mckernan K.J."/>
            <person name="Helbert Y."/>
            <person name="Kane L.T."/>
            <person name="Ebling H."/>
            <person name="Zhang L."/>
            <person name="Liu B."/>
            <person name="Eaton Z."/>
            <person name="Mclaughlin S."/>
            <person name="Kingan S."/>
            <person name="Baybayan P."/>
            <person name="Concepcion G."/>
            <person name="Jordan M."/>
            <person name="Riva A."/>
            <person name="Barbazuk W."/>
            <person name="Harkins T."/>
        </authorList>
    </citation>
    <scope>NUCLEOTIDE SEQUENCE [LARGE SCALE GENOMIC DNA]</scope>
    <source>
        <strain evidence="12">cv. Jamaican Lion 4</strain>
        <tissue evidence="11">Leaf</tissue>
    </source>
</reference>
<dbReference type="GO" id="GO:0020037">
    <property type="term" value="F:heme binding"/>
    <property type="evidence" value="ECO:0007669"/>
    <property type="project" value="InterPro"/>
</dbReference>
<dbReference type="Proteomes" id="UP000583929">
    <property type="component" value="Unassembled WGS sequence"/>
</dbReference>
<evidence type="ECO:0000256" key="3">
    <source>
        <dbReference type="ARBA" id="ARBA00022617"/>
    </source>
</evidence>
<comment type="caution">
    <text evidence="11">The sequence shown here is derived from an EMBL/GenBank/DDBJ whole genome shotgun (WGS) entry which is preliminary data.</text>
</comment>
<name>A0A7J6HRY8_CANSA</name>
<dbReference type="AlphaFoldDB" id="A0A7J6HRY8"/>
<evidence type="ECO:0008006" key="13">
    <source>
        <dbReference type="Google" id="ProtNLM"/>
    </source>
</evidence>
<keyword evidence="12" id="KW-1185">Reference proteome</keyword>
<evidence type="ECO:0000256" key="7">
    <source>
        <dbReference type="ARBA" id="ARBA00023033"/>
    </source>
</evidence>
<dbReference type="InterPro" id="IPR001128">
    <property type="entry name" value="Cyt_P450"/>
</dbReference>
<feature type="transmembrane region" description="Helical" evidence="10">
    <location>
        <begin position="12"/>
        <end position="34"/>
    </location>
</feature>
<keyword evidence="10" id="KW-0812">Transmembrane</keyword>
<keyword evidence="10" id="KW-1133">Transmembrane helix</keyword>
<proteinExistence type="inferred from homology"/>
<dbReference type="PRINTS" id="PR00385">
    <property type="entry name" value="P450"/>
</dbReference>
<evidence type="ECO:0000256" key="10">
    <source>
        <dbReference type="SAM" id="Phobius"/>
    </source>
</evidence>
<dbReference type="CDD" id="cd11064">
    <property type="entry name" value="CYP86A"/>
    <property type="match status" value="1"/>
</dbReference>
<keyword evidence="6 8" id="KW-0408">Iron</keyword>